<comment type="caution">
    <text evidence="5">The sequence shown here is derived from an EMBL/GenBank/DDBJ whole genome shotgun (WGS) entry which is preliminary data.</text>
</comment>
<dbReference type="Gene3D" id="3.20.20.80">
    <property type="entry name" value="Glycosidases"/>
    <property type="match status" value="1"/>
</dbReference>
<evidence type="ECO:0000256" key="3">
    <source>
        <dbReference type="SAM" id="MobiDB-lite"/>
    </source>
</evidence>
<dbReference type="RefSeq" id="WP_309862991.1">
    <property type="nucleotide sequence ID" value="NZ_JAVDQG010000002.1"/>
</dbReference>
<accession>A0ABU1IK87</accession>
<evidence type="ECO:0000256" key="2">
    <source>
        <dbReference type="ARBA" id="ARBA00023295"/>
    </source>
</evidence>
<evidence type="ECO:0000259" key="4">
    <source>
        <dbReference type="SMART" id="SM00642"/>
    </source>
</evidence>
<dbReference type="InterPro" id="IPR013780">
    <property type="entry name" value="Glyco_hydro_b"/>
</dbReference>
<dbReference type="CDD" id="cd02857">
    <property type="entry name" value="E_set_CDase_PDE_N"/>
    <property type="match status" value="1"/>
</dbReference>
<dbReference type="InterPro" id="IPR013783">
    <property type="entry name" value="Ig-like_fold"/>
</dbReference>
<dbReference type="EMBL" id="JAVDQG010000002">
    <property type="protein sequence ID" value="MDR6224962.1"/>
    <property type="molecule type" value="Genomic_DNA"/>
</dbReference>
<dbReference type="Gene3D" id="2.60.40.1180">
    <property type="entry name" value="Golgi alpha-mannosidase II"/>
    <property type="match status" value="1"/>
</dbReference>
<dbReference type="SMART" id="SM00642">
    <property type="entry name" value="Aamy"/>
    <property type="match status" value="1"/>
</dbReference>
<proteinExistence type="predicted"/>
<dbReference type="SUPFAM" id="SSF51011">
    <property type="entry name" value="Glycosyl hydrolase domain"/>
    <property type="match status" value="1"/>
</dbReference>
<organism evidence="5 6">
    <name type="scientific">Desmospora profundinema</name>
    <dbReference type="NCBI Taxonomy" id="1571184"/>
    <lineage>
        <taxon>Bacteria</taxon>
        <taxon>Bacillati</taxon>
        <taxon>Bacillota</taxon>
        <taxon>Bacilli</taxon>
        <taxon>Bacillales</taxon>
        <taxon>Thermoactinomycetaceae</taxon>
        <taxon>Desmospora</taxon>
    </lineage>
</organism>
<evidence type="ECO:0000256" key="1">
    <source>
        <dbReference type="ARBA" id="ARBA00022801"/>
    </source>
</evidence>
<sequence>MLLEAIEHRPEGAMAHPLDVSSLKVRIRVKKGDAEAVGLFHGDRYQPEEQDQPMTLEKVACDGRFDWWEGVIPTETRRVRYVFWLEKGGKRWWYGEKAVVEKRSDAGAFQFAYICDGDRFDVPEWAQDAVVYQIFPERFANGDPDNDPEGTLPWNPASRPKPDSFYGGDLAGVIQKMPYLRDLGITAIYLTPIFLSPSNHKYNTDDYYQVDPHFGELETVKEMVHTAHAHGIRVIFDAVFNHSGAGFFAYRDVLEKGEDSPYRDWFRIDSFPVATKPEPNYETFANGVADMPKLMTHRPAVREYLLKVAEYWTREAGIDGWRLDVANEVDFAFWRAFRQRVRAIHPEALIVGEVWHDAGPWLRGDQFDSVMNYLFREAVCAFFAERSIDAKTFDARLAAARMRYPDQANAAMFNLLGSHDTERFLTLCGGDRRRMRMAVLFQLTYWGIPMIYYGDEVGMEGGPDPDCRRPMAWDPVDQDRDLWEWHRMLLSLRRELAPLRRGQIRTWVVEPDKGIYGFLRRQGMETVGVVLNNGIRRRRLILEAPDWEDGTHVRERLSDSRIQVKKRRIRFTLSPGESAIFTQD</sequence>
<dbReference type="Pfam" id="PF02903">
    <property type="entry name" value="Alpha-amylase_N"/>
    <property type="match status" value="1"/>
</dbReference>
<reference evidence="5 6" key="1">
    <citation type="submission" date="2023-07" db="EMBL/GenBank/DDBJ databases">
        <title>Genomic Encyclopedia of Type Strains, Phase IV (KMG-IV): sequencing the most valuable type-strain genomes for metagenomic binning, comparative biology and taxonomic classification.</title>
        <authorList>
            <person name="Goeker M."/>
        </authorList>
    </citation>
    <scope>NUCLEOTIDE SEQUENCE [LARGE SCALE GENOMIC DNA]</scope>
    <source>
        <strain evidence="5 6">DSM 45903</strain>
    </source>
</reference>
<evidence type="ECO:0000313" key="5">
    <source>
        <dbReference type="EMBL" id="MDR6224962.1"/>
    </source>
</evidence>
<dbReference type="CDD" id="cd11338">
    <property type="entry name" value="AmyAc_CMD"/>
    <property type="match status" value="1"/>
</dbReference>
<keyword evidence="2 5" id="KW-0326">Glycosidase</keyword>
<protein>
    <submittedName>
        <fullName evidence="5">Glycosidase</fullName>
    </submittedName>
</protein>
<feature type="region of interest" description="Disordered" evidence="3">
    <location>
        <begin position="140"/>
        <end position="160"/>
    </location>
</feature>
<dbReference type="SUPFAM" id="SSF51445">
    <property type="entry name" value="(Trans)glycosidases"/>
    <property type="match status" value="1"/>
</dbReference>
<dbReference type="GO" id="GO:0016798">
    <property type="term" value="F:hydrolase activity, acting on glycosyl bonds"/>
    <property type="evidence" value="ECO:0007669"/>
    <property type="project" value="UniProtKB-KW"/>
</dbReference>
<gene>
    <name evidence="5" type="ORF">JOE21_000953</name>
</gene>
<dbReference type="InterPro" id="IPR017853">
    <property type="entry name" value="GH"/>
</dbReference>
<keyword evidence="1" id="KW-0378">Hydrolase</keyword>
<dbReference type="Gene3D" id="2.60.40.10">
    <property type="entry name" value="Immunoglobulins"/>
    <property type="match status" value="1"/>
</dbReference>
<dbReference type="InterPro" id="IPR045857">
    <property type="entry name" value="O16G_dom_2"/>
</dbReference>
<feature type="domain" description="Glycosyl hydrolase family 13 catalytic" evidence="4">
    <location>
        <begin position="133"/>
        <end position="500"/>
    </location>
</feature>
<dbReference type="InterPro" id="IPR006047">
    <property type="entry name" value="GH13_cat_dom"/>
</dbReference>
<dbReference type="Gene3D" id="3.90.400.10">
    <property type="entry name" value="Oligo-1,6-glucosidase, Domain 2"/>
    <property type="match status" value="1"/>
</dbReference>
<keyword evidence="6" id="KW-1185">Reference proteome</keyword>
<evidence type="ECO:0000313" key="6">
    <source>
        <dbReference type="Proteomes" id="UP001185012"/>
    </source>
</evidence>
<dbReference type="Proteomes" id="UP001185012">
    <property type="component" value="Unassembled WGS sequence"/>
</dbReference>
<name>A0ABU1IK87_9BACL</name>
<dbReference type="PANTHER" id="PTHR10357">
    <property type="entry name" value="ALPHA-AMYLASE FAMILY MEMBER"/>
    <property type="match status" value="1"/>
</dbReference>
<dbReference type="Pfam" id="PF00128">
    <property type="entry name" value="Alpha-amylase"/>
    <property type="match status" value="1"/>
</dbReference>
<dbReference type="PANTHER" id="PTHR10357:SF210">
    <property type="entry name" value="MALTODEXTRIN GLUCOSIDASE"/>
    <property type="match status" value="1"/>
</dbReference>
<dbReference type="InterPro" id="IPR004185">
    <property type="entry name" value="Glyco_hydro_13_lg-like_dom"/>
</dbReference>